<evidence type="ECO:0000259" key="6">
    <source>
        <dbReference type="PROSITE" id="PS51184"/>
    </source>
</evidence>
<dbReference type="RefSeq" id="WP_039094557.1">
    <property type="nucleotide sequence ID" value="NZ_JTDN01000001.1"/>
</dbReference>
<dbReference type="SUPFAM" id="SSF51197">
    <property type="entry name" value="Clavaminate synthase-like"/>
    <property type="match status" value="1"/>
</dbReference>
<keyword evidence="8" id="KW-1185">Reference proteome</keyword>
<evidence type="ECO:0000256" key="5">
    <source>
        <dbReference type="ARBA" id="ARBA00023004"/>
    </source>
</evidence>
<organism evidence="7 8">
    <name type="scientific">Croceibacterium mercuriale</name>
    <dbReference type="NCBI Taxonomy" id="1572751"/>
    <lineage>
        <taxon>Bacteria</taxon>
        <taxon>Pseudomonadati</taxon>
        <taxon>Pseudomonadota</taxon>
        <taxon>Alphaproteobacteria</taxon>
        <taxon>Sphingomonadales</taxon>
        <taxon>Erythrobacteraceae</taxon>
        <taxon>Croceibacterium</taxon>
    </lineage>
</organism>
<reference evidence="7 8" key="1">
    <citation type="submission" date="2014-11" db="EMBL/GenBank/DDBJ databases">
        <title>Draft genome sequence of Kirrobacter mercurialis.</title>
        <authorList>
            <person name="Coil D.A."/>
            <person name="Eisen J.A."/>
        </authorList>
    </citation>
    <scope>NUCLEOTIDE SEQUENCE [LARGE SCALE GENOMIC DNA]</scope>
    <source>
        <strain evidence="7 8">Coronado</strain>
    </source>
</reference>
<protein>
    <submittedName>
        <fullName evidence="7">Cupin</fullName>
    </submittedName>
</protein>
<comment type="caution">
    <text evidence="7">The sequence shown here is derived from an EMBL/GenBank/DDBJ whole genome shotgun (WGS) entry which is preliminary data.</text>
</comment>
<evidence type="ECO:0000256" key="3">
    <source>
        <dbReference type="ARBA" id="ARBA00022964"/>
    </source>
</evidence>
<dbReference type="GO" id="GO:0016706">
    <property type="term" value="F:2-oxoglutarate-dependent dioxygenase activity"/>
    <property type="evidence" value="ECO:0007669"/>
    <property type="project" value="TreeGrafter"/>
</dbReference>
<evidence type="ECO:0000256" key="1">
    <source>
        <dbReference type="ARBA" id="ARBA00001954"/>
    </source>
</evidence>
<dbReference type="AlphaFoldDB" id="A0A0B2BWP7"/>
<keyword evidence="5" id="KW-0408">Iron</keyword>
<dbReference type="Pfam" id="PF20514">
    <property type="entry name" value="WHD_ROXA"/>
    <property type="match status" value="1"/>
</dbReference>
<dbReference type="InterPro" id="IPR039994">
    <property type="entry name" value="NO66-like"/>
</dbReference>
<dbReference type="InterPro" id="IPR046799">
    <property type="entry name" value="ROXA-like_wH"/>
</dbReference>
<dbReference type="GO" id="GO:0046872">
    <property type="term" value="F:metal ion binding"/>
    <property type="evidence" value="ECO:0007669"/>
    <property type="project" value="UniProtKB-KW"/>
</dbReference>
<accession>A0A0B2BWP7</accession>
<evidence type="ECO:0000256" key="4">
    <source>
        <dbReference type="ARBA" id="ARBA00023002"/>
    </source>
</evidence>
<dbReference type="Pfam" id="PF08007">
    <property type="entry name" value="JmjC_2"/>
    <property type="match status" value="1"/>
</dbReference>
<feature type="domain" description="JmjC" evidence="6">
    <location>
        <begin position="95"/>
        <end position="224"/>
    </location>
</feature>
<evidence type="ECO:0000313" key="7">
    <source>
        <dbReference type="EMBL" id="KHL25834.1"/>
    </source>
</evidence>
<dbReference type="Gene3D" id="3.40.366.30">
    <property type="entry name" value="50S ribosomal protein L16 arginine hydroxylase, Chain A, Domain 2"/>
    <property type="match status" value="1"/>
</dbReference>
<dbReference type="EMBL" id="JTDN01000001">
    <property type="protein sequence ID" value="KHL25834.1"/>
    <property type="molecule type" value="Genomic_DNA"/>
</dbReference>
<keyword evidence="3" id="KW-0223">Dioxygenase</keyword>
<keyword evidence="4" id="KW-0560">Oxidoreductase</keyword>
<dbReference type="PANTHER" id="PTHR13096">
    <property type="entry name" value="MINA53 MYC INDUCED NUCLEAR ANTIGEN"/>
    <property type="match status" value="1"/>
</dbReference>
<dbReference type="Gene3D" id="2.60.120.650">
    <property type="entry name" value="Cupin"/>
    <property type="match status" value="1"/>
</dbReference>
<gene>
    <name evidence="7" type="ORF">PK98_04315</name>
</gene>
<comment type="cofactor">
    <cofactor evidence="1">
        <name>Fe(2+)</name>
        <dbReference type="ChEBI" id="CHEBI:29033"/>
    </cofactor>
</comment>
<proteinExistence type="predicted"/>
<dbReference type="PANTHER" id="PTHR13096:SF8">
    <property type="entry name" value="RIBOSOMAL OXYGENASE 1"/>
    <property type="match status" value="1"/>
</dbReference>
<evidence type="ECO:0000313" key="8">
    <source>
        <dbReference type="Proteomes" id="UP000030988"/>
    </source>
</evidence>
<dbReference type="OrthoDB" id="9764016at2"/>
<name>A0A0B2BWP7_9SPHN</name>
<dbReference type="InterPro" id="IPR003347">
    <property type="entry name" value="JmjC_dom"/>
</dbReference>
<dbReference type="STRING" id="1572751.PK98_04315"/>
<sequence>MQLDPTRFDHAAFLRDTWQQRPLLIRNPWRGWANPLEPDELAGLACESEVESRLVTGGTGAWQMEQGPLQEERFATLGSAPWTLLVQAVDYHVPAVAALLEAFRFVPNWRVDDVMVSYATDGGGVGPHFDQYDVFLIQGAGRRRWRIGGRHDDTSPLLPHADLRLLAGFEVQEEWVLEPGDIVYVPPGIAHDGIAVGDDCMTYSIGFRAPSRAELMDGWSESLLDGLTDDDRYADPALPLQDNPGEITPAALAQLHAMATAGLLDMDGFARWFGQHSTRPKYPEIDWQPEQRMDQSDLAEMLPAGALERNPAARFAFVRQGETDVLLFVNGRCIPCEGAAATLAERICGEDHLLVEPAAIADPAAAELLLALVNEGAVAFDG</sequence>
<dbReference type="PROSITE" id="PS51184">
    <property type="entry name" value="JMJC"/>
    <property type="match status" value="1"/>
</dbReference>
<dbReference type="Proteomes" id="UP000030988">
    <property type="component" value="Unassembled WGS sequence"/>
</dbReference>
<dbReference type="SMART" id="SM00558">
    <property type="entry name" value="JmjC"/>
    <property type="match status" value="1"/>
</dbReference>
<evidence type="ECO:0000256" key="2">
    <source>
        <dbReference type="ARBA" id="ARBA00022723"/>
    </source>
</evidence>
<keyword evidence="2" id="KW-0479">Metal-binding</keyword>